<organism evidence="3 4">
    <name type="scientific">Candidatus Woesebacteria bacterium RIFCSPHIGHO2_01_FULL_38_26b</name>
    <dbReference type="NCBI Taxonomy" id="1802491"/>
    <lineage>
        <taxon>Bacteria</taxon>
        <taxon>Candidatus Woeseibacteriota</taxon>
    </lineage>
</organism>
<evidence type="ECO:0000313" key="4">
    <source>
        <dbReference type="Proteomes" id="UP000176741"/>
    </source>
</evidence>
<gene>
    <name evidence="3" type="ORF">A2771_01045</name>
</gene>
<evidence type="ECO:0000313" key="3">
    <source>
        <dbReference type="EMBL" id="OGM21546.1"/>
    </source>
</evidence>
<keyword evidence="1" id="KW-0472">Membrane</keyword>
<dbReference type="Pfam" id="PF09136">
    <property type="entry name" value="Glucodextran_B"/>
    <property type="match status" value="1"/>
</dbReference>
<evidence type="ECO:0000256" key="1">
    <source>
        <dbReference type="SAM" id="Phobius"/>
    </source>
</evidence>
<name>A0A1F7Y2P7_9BACT</name>
<comment type="caution">
    <text evidence="3">The sequence shown here is derived from an EMBL/GenBank/DDBJ whole genome shotgun (WGS) entry which is preliminary data.</text>
</comment>
<dbReference type="NCBIfam" id="NF033510">
    <property type="entry name" value="Ca_tandemer"/>
    <property type="match status" value="2"/>
</dbReference>
<dbReference type="AlphaFoldDB" id="A0A1F7Y2P7"/>
<feature type="transmembrane region" description="Helical" evidence="1">
    <location>
        <begin position="21"/>
        <end position="43"/>
    </location>
</feature>
<dbReference type="InterPro" id="IPR041498">
    <property type="entry name" value="Big_6"/>
</dbReference>
<dbReference type="Gene3D" id="2.60.40.10">
    <property type="entry name" value="Immunoglobulins"/>
    <property type="match status" value="2"/>
</dbReference>
<evidence type="ECO:0000259" key="2">
    <source>
        <dbReference type="Pfam" id="PF17936"/>
    </source>
</evidence>
<proteinExistence type="predicted"/>
<keyword evidence="1" id="KW-1133">Transmembrane helix</keyword>
<dbReference type="Pfam" id="PF17936">
    <property type="entry name" value="Big_6"/>
    <property type="match status" value="1"/>
</dbReference>
<dbReference type="InterPro" id="IPR013783">
    <property type="entry name" value="Ig-like_fold"/>
</dbReference>
<dbReference type="Proteomes" id="UP000176741">
    <property type="component" value="Unassembled WGS sequence"/>
</dbReference>
<keyword evidence="1" id="KW-0812">Transmembrane</keyword>
<feature type="domain" description="Bacterial Ig" evidence="2">
    <location>
        <begin position="80"/>
        <end position="144"/>
    </location>
</feature>
<accession>A0A1F7Y2P7</accession>
<sequence>MYYGYSRRIKTEENKNKRRASLYIVLTVGIIILFFFFGLPLVVKFAAFLNDLRTSSSPVEISDTTPPPPINLDPFPEFTNENEIEIKGSTEPGATVKLRANNEIVELIANNEGQFTYNFNLNDGQNTISAVAIDSAGNESGKSELFTINFDEVPPELTINKPTDKAQFYGPKERQIVIEGKTEEESTININGRLVIVESDGSFAFASTLTEGENNFTIKAQDPAGNISEKILSVSYGL</sequence>
<reference evidence="3 4" key="1">
    <citation type="journal article" date="2016" name="Nat. Commun.">
        <title>Thousands of microbial genomes shed light on interconnected biogeochemical processes in an aquifer system.</title>
        <authorList>
            <person name="Anantharaman K."/>
            <person name="Brown C.T."/>
            <person name="Hug L.A."/>
            <person name="Sharon I."/>
            <person name="Castelle C.J."/>
            <person name="Probst A.J."/>
            <person name="Thomas B.C."/>
            <person name="Singh A."/>
            <person name="Wilkins M.J."/>
            <person name="Karaoz U."/>
            <person name="Brodie E.L."/>
            <person name="Williams K.H."/>
            <person name="Hubbard S.S."/>
            <person name="Banfield J.F."/>
        </authorList>
    </citation>
    <scope>NUCLEOTIDE SEQUENCE [LARGE SCALE GENOMIC DNA]</scope>
</reference>
<dbReference type="EMBL" id="MGGD01000007">
    <property type="protein sequence ID" value="OGM21546.1"/>
    <property type="molecule type" value="Genomic_DNA"/>
</dbReference>
<protein>
    <recommendedName>
        <fullName evidence="2">Bacterial Ig domain-containing protein</fullName>
    </recommendedName>
</protein>